<evidence type="ECO:0000313" key="3">
    <source>
        <dbReference type="EMBL" id="MFC5915406.1"/>
    </source>
</evidence>
<sequence>MNAGRHTEPVDVHLILRRDGKEGPEVLLSRRAGSVYAAGLWHLVSGHLNGPEEDVVGALIREAEEEAGVSIDPADVRFAVAVHHRSPAGKSRTGMFFEVRTWQGTPGVREPAVCDAMGWFPFNALPEPMVAYCRAGLDAYRSGRLMAVHFQEPGDPIAYTSGVDRCRPFPAVGTGGPDTRALFELHTSEAAAPLHHEPGFMGGPALTRMTATAAQLTVPGMRPSSEAVSPSTTLEQYAETVPKATMWGCLYFTDEDDRPLQVHSVYSPAYPWQLVGGTTDPGEHPWQTAVRECEEEIGITPTGPPRLLATVYSPPGGGWPCSTIGCVFEGGRLTAEQIRGISLDAQEHDEVRVLSMAGWKELMPPGDFARLTAVEEARRTGVAAYIDSWEWGNS</sequence>
<dbReference type="CDD" id="cd04683">
    <property type="entry name" value="NUDIX_Hydrolase"/>
    <property type="match status" value="1"/>
</dbReference>
<dbReference type="InterPro" id="IPR000086">
    <property type="entry name" value="NUDIX_hydrolase_dom"/>
</dbReference>
<evidence type="ECO:0000259" key="2">
    <source>
        <dbReference type="PROSITE" id="PS51462"/>
    </source>
</evidence>
<keyword evidence="1 3" id="KW-0378">Hydrolase</keyword>
<dbReference type="InterPro" id="IPR015797">
    <property type="entry name" value="NUDIX_hydrolase-like_dom_sf"/>
</dbReference>
<protein>
    <submittedName>
        <fullName evidence="3">NUDIX hydrolase</fullName>
    </submittedName>
</protein>
<dbReference type="GO" id="GO:0016787">
    <property type="term" value="F:hydrolase activity"/>
    <property type="evidence" value="ECO:0007669"/>
    <property type="project" value="UniProtKB-KW"/>
</dbReference>
<feature type="domain" description="Nudix hydrolase" evidence="2">
    <location>
        <begin position="5"/>
        <end position="146"/>
    </location>
</feature>
<gene>
    <name evidence="3" type="ORF">ACFP1B_18560</name>
</gene>
<dbReference type="Proteomes" id="UP001596200">
    <property type="component" value="Unassembled WGS sequence"/>
</dbReference>
<dbReference type="SUPFAM" id="SSF55811">
    <property type="entry name" value="Nudix"/>
    <property type="match status" value="2"/>
</dbReference>
<evidence type="ECO:0000313" key="4">
    <source>
        <dbReference type="Proteomes" id="UP001596200"/>
    </source>
</evidence>
<dbReference type="Pfam" id="PF00293">
    <property type="entry name" value="NUDIX"/>
    <property type="match status" value="2"/>
</dbReference>
<dbReference type="EMBL" id="JBHSPU010000016">
    <property type="protein sequence ID" value="MFC5915406.1"/>
    <property type="molecule type" value="Genomic_DNA"/>
</dbReference>
<organism evidence="3 4">
    <name type="scientific">Streptomyces pulveraceus</name>
    <dbReference type="NCBI Taxonomy" id="68258"/>
    <lineage>
        <taxon>Bacteria</taxon>
        <taxon>Bacillati</taxon>
        <taxon>Actinomycetota</taxon>
        <taxon>Actinomycetes</taxon>
        <taxon>Kitasatosporales</taxon>
        <taxon>Streptomycetaceae</taxon>
        <taxon>Streptomyces</taxon>
    </lineage>
</organism>
<keyword evidence="4" id="KW-1185">Reference proteome</keyword>
<proteinExistence type="predicted"/>
<evidence type="ECO:0000256" key="1">
    <source>
        <dbReference type="ARBA" id="ARBA00022801"/>
    </source>
</evidence>
<dbReference type="PROSITE" id="PS51462">
    <property type="entry name" value="NUDIX"/>
    <property type="match status" value="2"/>
</dbReference>
<feature type="domain" description="Nudix hydrolase" evidence="2">
    <location>
        <begin position="242"/>
        <end position="376"/>
    </location>
</feature>
<dbReference type="Gene3D" id="3.90.79.10">
    <property type="entry name" value="Nucleoside Triphosphate Pyrophosphohydrolase"/>
    <property type="match status" value="2"/>
</dbReference>
<name>A0ABW1GKL7_9ACTN</name>
<dbReference type="InterPro" id="IPR051325">
    <property type="entry name" value="Nudix_hydrolase_domain"/>
</dbReference>
<dbReference type="PANTHER" id="PTHR21340:SF0">
    <property type="entry name" value="BIS(5'-NUCLEOSYL)-TETRAPHOSPHATASE [ASYMMETRICAL]"/>
    <property type="match status" value="1"/>
</dbReference>
<accession>A0ABW1GKL7</accession>
<reference evidence="4" key="1">
    <citation type="journal article" date="2019" name="Int. J. Syst. Evol. Microbiol.">
        <title>The Global Catalogue of Microorganisms (GCM) 10K type strain sequencing project: providing services to taxonomists for standard genome sequencing and annotation.</title>
        <authorList>
            <consortium name="The Broad Institute Genomics Platform"/>
            <consortium name="The Broad Institute Genome Sequencing Center for Infectious Disease"/>
            <person name="Wu L."/>
            <person name="Ma J."/>
        </authorList>
    </citation>
    <scope>NUCLEOTIDE SEQUENCE [LARGE SCALE GENOMIC DNA]</scope>
    <source>
        <strain evidence="4">JCM 4147</strain>
    </source>
</reference>
<dbReference type="RefSeq" id="WP_344510989.1">
    <property type="nucleotide sequence ID" value="NZ_BAAATU010000019.1"/>
</dbReference>
<dbReference type="PANTHER" id="PTHR21340">
    <property type="entry name" value="DIADENOSINE 5,5-P1,P4-TETRAPHOSPHATE PYROPHOSPHOHYDROLASE MUTT"/>
    <property type="match status" value="1"/>
</dbReference>
<comment type="caution">
    <text evidence="3">The sequence shown here is derived from an EMBL/GenBank/DDBJ whole genome shotgun (WGS) entry which is preliminary data.</text>
</comment>